<feature type="region of interest" description="Disordered" evidence="1">
    <location>
        <begin position="136"/>
        <end position="191"/>
    </location>
</feature>
<evidence type="ECO:0000313" key="2">
    <source>
        <dbReference type="EMBL" id="KAG0726808.1"/>
    </source>
</evidence>
<accession>A0A8J4YHR9</accession>
<proteinExistence type="predicted"/>
<dbReference type="AlphaFoldDB" id="A0A8J4YHR9"/>
<comment type="caution">
    <text evidence="2">The sequence shown here is derived from an EMBL/GenBank/DDBJ whole genome shotgun (WGS) entry which is preliminary data.</text>
</comment>
<reference evidence="2" key="1">
    <citation type="submission" date="2020-07" db="EMBL/GenBank/DDBJ databases">
        <title>The High-quality genome of the commercially important snow crab, Chionoecetes opilio.</title>
        <authorList>
            <person name="Jeong J.-H."/>
            <person name="Ryu S."/>
        </authorList>
    </citation>
    <scope>NUCLEOTIDE SEQUENCE</scope>
    <source>
        <strain evidence="2">MADBK_172401_WGS</strain>
        <tissue evidence="2">Digestive gland</tissue>
    </source>
</reference>
<organism evidence="2 3">
    <name type="scientific">Chionoecetes opilio</name>
    <name type="common">Atlantic snow crab</name>
    <name type="synonym">Cancer opilio</name>
    <dbReference type="NCBI Taxonomy" id="41210"/>
    <lineage>
        <taxon>Eukaryota</taxon>
        <taxon>Metazoa</taxon>
        <taxon>Ecdysozoa</taxon>
        <taxon>Arthropoda</taxon>
        <taxon>Crustacea</taxon>
        <taxon>Multicrustacea</taxon>
        <taxon>Malacostraca</taxon>
        <taxon>Eumalacostraca</taxon>
        <taxon>Eucarida</taxon>
        <taxon>Decapoda</taxon>
        <taxon>Pleocyemata</taxon>
        <taxon>Brachyura</taxon>
        <taxon>Eubrachyura</taxon>
        <taxon>Majoidea</taxon>
        <taxon>Majidae</taxon>
        <taxon>Chionoecetes</taxon>
    </lineage>
</organism>
<dbReference type="OrthoDB" id="6373033at2759"/>
<name>A0A8J4YHR9_CHIOP</name>
<evidence type="ECO:0000256" key="1">
    <source>
        <dbReference type="SAM" id="MobiDB-lite"/>
    </source>
</evidence>
<gene>
    <name evidence="2" type="ORF">GWK47_004179</name>
</gene>
<evidence type="ECO:0000313" key="3">
    <source>
        <dbReference type="Proteomes" id="UP000770661"/>
    </source>
</evidence>
<dbReference type="Proteomes" id="UP000770661">
    <property type="component" value="Unassembled WGS sequence"/>
</dbReference>
<sequence length="191" mass="20544">MLAMTRLNAGATFSVLRLYYVRLCAPWWINLAPPCPHRAAPQSQGGSRFSRNNAREDHAGAPIWSSALRNAEARPDWCRTSPPGCSASWVCPAWPDFPRDVEGVARGDSGWHTHGVEWPLRGNTWLINTSLATHRASFTRGSPGRAGGPMSPPPPTCSAPVGAPRAEFQPPRSCLPVKPCAAPPGSCGSKR</sequence>
<keyword evidence="3" id="KW-1185">Reference proteome</keyword>
<dbReference type="EMBL" id="JACEEZ010003970">
    <property type="protein sequence ID" value="KAG0726808.1"/>
    <property type="molecule type" value="Genomic_DNA"/>
</dbReference>
<protein>
    <submittedName>
        <fullName evidence="2">Uncharacterized protein</fullName>
    </submittedName>
</protein>